<dbReference type="OrthoDB" id="9811720at2"/>
<dbReference type="InterPro" id="IPR058581">
    <property type="entry name" value="TM_HPP"/>
</dbReference>
<keyword evidence="1" id="KW-0129">CBS domain</keyword>
<feature type="domain" description="CBS" evidence="3">
    <location>
        <begin position="242"/>
        <end position="299"/>
    </location>
</feature>
<proteinExistence type="predicted"/>
<feature type="transmembrane region" description="Helical" evidence="2">
    <location>
        <begin position="20"/>
        <end position="42"/>
    </location>
</feature>
<gene>
    <name evidence="4" type="ORF">BN874_460003</name>
</gene>
<evidence type="ECO:0000313" key="5">
    <source>
        <dbReference type="Proteomes" id="UP000019184"/>
    </source>
</evidence>
<dbReference type="InterPro" id="IPR000644">
    <property type="entry name" value="CBS_dom"/>
</dbReference>
<dbReference type="InterPro" id="IPR046342">
    <property type="entry name" value="CBS_dom_sf"/>
</dbReference>
<keyword evidence="2" id="KW-1133">Transmembrane helix</keyword>
<feature type="domain" description="CBS" evidence="3">
    <location>
        <begin position="322"/>
        <end position="381"/>
    </location>
</feature>
<evidence type="ECO:0000256" key="2">
    <source>
        <dbReference type="SAM" id="Phobius"/>
    </source>
</evidence>
<feature type="transmembrane region" description="Helical" evidence="2">
    <location>
        <begin position="140"/>
        <end position="161"/>
    </location>
</feature>
<dbReference type="SMART" id="SM00116">
    <property type="entry name" value="CBS"/>
    <property type="match status" value="2"/>
</dbReference>
<evidence type="ECO:0000259" key="3">
    <source>
        <dbReference type="PROSITE" id="PS51371"/>
    </source>
</evidence>
<dbReference type="PANTHER" id="PTHR33741:SF5">
    <property type="entry name" value="TRANSMEMBRANE PROTEIN DDB_G0269096-RELATED"/>
    <property type="match status" value="1"/>
</dbReference>
<dbReference type="Gene3D" id="3.10.580.10">
    <property type="entry name" value="CBS-domain"/>
    <property type="match status" value="1"/>
</dbReference>
<protein>
    <submittedName>
        <fullName evidence="4">HPP domain containing membrane protein</fullName>
    </submittedName>
</protein>
<dbReference type="Pfam" id="PF00571">
    <property type="entry name" value="CBS"/>
    <property type="match status" value="2"/>
</dbReference>
<comment type="caution">
    <text evidence="4">The sequence shown here is derived from an EMBL/GenBank/DDBJ whole genome shotgun (WGS) entry which is preliminary data.</text>
</comment>
<keyword evidence="2" id="KW-0472">Membrane</keyword>
<evidence type="ECO:0000256" key="1">
    <source>
        <dbReference type="PROSITE-ProRule" id="PRU00703"/>
    </source>
</evidence>
<dbReference type="SUPFAM" id="SSF54631">
    <property type="entry name" value="CBS-domain pair"/>
    <property type="match status" value="1"/>
</dbReference>
<dbReference type="Proteomes" id="UP000019184">
    <property type="component" value="Unassembled WGS sequence"/>
</dbReference>
<reference evidence="4 5" key="1">
    <citation type="journal article" date="2014" name="ISME J.">
        <title>Candidatus Competibacter-lineage genomes retrieved from metagenomes reveal functional metabolic diversity.</title>
        <authorList>
            <person name="McIlroy S.J."/>
            <person name="Albertsen M."/>
            <person name="Andresen E.K."/>
            <person name="Saunders A.M."/>
            <person name="Kristiansen R."/>
            <person name="Stokholm-Bjerregaard M."/>
            <person name="Nielsen K.L."/>
            <person name="Nielsen P.H."/>
        </authorList>
    </citation>
    <scope>NUCLEOTIDE SEQUENCE [LARGE SCALE GENOMIC DNA]</scope>
    <source>
        <strain evidence="4 5">Run_B_J11</strain>
    </source>
</reference>
<feature type="transmembrane region" description="Helical" evidence="2">
    <location>
        <begin position="97"/>
        <end position="114"/>
    </location>
</feature>
<sequence>MFAFLQSCLPDTPPLSTREALRAAVAIGVAVLLTGILSTLLAPGALAPVLIASMGASAIILLALPTSPLAQPWPFIGGQLISITIGITLARWVEPPLLACGLAIFLATFAMLRLHCLHPPGGAAALIPILAHHEVQQFGYGYLLTPVALNAILLLALAWGLNRLLGRAYPHPPRSPMPDPHGVGNPLPTARTGVRAEDVRAALAKEQVMPDIGAAELQRLMAQAEDNAITRVFGELNCASVMSRELVTISSLQWAGEAWRLLRQHKVGALPVLDHIGQLVGVITLVDLLKHIPIEGLQQDAHTLAVWLSGQSGNEPRVENVMTRTVKTVREDQPLLELVPMLSDFGFHHLPVVDTNDKLVGMITQSDLIAGLHWALVQRATER</sequence>
<accession>A0A7U7J5G3</accession>
<evidence type="ECO:0000313" key="4">
    <source>
        <dbReference type="EMBL" id="CDH46382.1"/>
    </source>
</evidence>
<dbReference type="RefSeq" id="WP_034435064.1">
    <property type="nucleotide sequence ID" value="NZ_CBTK010000261.1"/>
</dbReference>
<dbReference type="EMBL" id="CBTK010000261">
    <property type="protein sequence ID" value="CDH46382.1"/>
    <property type="molecule type" value="Genomic_DNA"/>
</dbReference>
<name>A0A7U7J5G3_9GAMM</name>
<dbReference type="AlphaFoldDB" id="A0A7U7J5G3"/>
<keyword evidence="2" id="KW-0812">Transmembrane</keyword>
<dbReference type="PROSITE" id="PS51371">
    <property type="entry name" value="CBS"/>
    <property type="match status" value="2"/>
</dbReference>
<dbReference type="Pfam" id="PF04982">
    <property type="entry name" value="TM_HPP"/>
    <property type="match status" value="1"/>
</dbReference>
<feature type="transmembrane region" description="Helical" evidence="2">
    <location>
        <begin position="49"/>
        <end position="67"/>
    </location>
</feature>
<dbReference type="PANTHER" id="PTHR33741">
    <property type="entry name" value="TRANSMEMBRANE PROTEIN DDB_G0269096-RELATED"/>
    <property type="match status" value="1"/>
</dbReference>
<dbReference type="CDD" id="cd04600">
    <property type="entry name" value="CBS_pair_HPP_assoc"/>
    <property type="match status" value="1"/>
</dbReference>
<keyword evidence="5" id="KW-1185">Reference proteome</keyword>
<dbReference type="InterPro" id="IPR007065">
    <property type="entry name" value="HPP"/>
</dbReference>
<organism evidence="4 5">
    <name type="scientific">Candidatus Contendobacter odensis Run_B_J11</name>
    <dbReference type="NCBI Taxonomy" id="1400861"/>
    <lineage>
        <taxon>Bacteria</taxon>
        <taxon>Pseudomonadati</taxon>
        <taxon>Pseudomonadota</taxon>
        <taxon>Gammaproteobacteria</taxon>
        <taxon>Candidatus Competibacteraceae</taxon>
        <taxon>Candidatus Contendibacter</taxon>
    </lineage>
</organism>